<keyword evidence="5 6" id="KW-0326">Glycosidase</keyword>
<comment type="similarity">
    <text evidence="6">Belongs to the glycosyl hydrolase 24 family.</text>
</comment>
<dbReference type="Gene3D" id="1.10.530.40">
    <property type="match status" value="1"/>
</dbReference>
<organism evidence="8 9">
    <name type="scientific">Shewanella denitrificans (strain OS217 / ATCC BAA-1090 / DSM 15013)</name>
    <dbReference type="NCBI Taxonomy" id="318161"/>
    <lineage>
        <taxon>Bacteria</taxon>
        <taxon>Pseudomonadati</taxon>
        <taxon>Pseudomonadota</taxon>
        <taxon>Gammaproteobacteria</taxon>
        <taxon>Alteromonadales</taxon>
        <taxon>Shewanellaceae</taxon>
        <taxon>Shewanella</taxon>
    </lineage>
</organism>
<dbReference type="InterPro" id="IPR002196">
    <property type="entry name" value="Glyco_hydro_24"/>
</dbReference>
<evidence type="ECO:0000256" key="3">
    <source>
        <dbReference type="ARBA" id="ARBA00022638"/>
    </source>
</evidence>
<dbReference type="GO" id="GO:0003796">
    <property type="term" value="F:lysozyme activity"/>
    <property type="evidence" value="ECO:0007669"/>
    <property type="project" value="UniProtKB-EC"/>
</dbReference>
<reference evidence="8 9" key="1">
    <citation type="submission" date="2006-03" db="EMBL/GenBank/DDBJ databases">
        <title>Complete sequence of Shewanella denitrificans OS217.</title>
        <authorList>
            <consortium name="US DOE Joint Genome Institute"/>
            <person name="Copeland A."/>
            <person name="Lucas S."/>
            <person name="Lapidus A."/>
            <person name="Barry K."/>
            <person name="Detter J.C."/>
            <person name="Glavina del Rio T."/>
            <person name="Hammon N."/>
            <person name="Israni S."/>
            <person name="Dalin E."/>
            <person name="Tice H."/>
            <person name="Pitluck S."/>
            <person name="Brettin T."/>
            <person name="Bruce D."/>
            <person name="Han C."/>
            <person name="Tapia R."/>
            <person name="Gilna P."/>
            <person name="Kiss H."/>
            <person name="Schmutz J."/>
            <person name="Larimer F."/>
            <person name="Land M."/>
            <person name="Hauser L."/>
            <person name="Kyrpides N."/>
            <person name="Lykidis A."/>
            <person name="Richardson P."/>
        </authorList>
    </citation>
    <scope>NUCLEOTIDE SEQUENCE [LARGE SCALE GENOMIC DNA]</scope>
    <source>
        <strain evidence="9">OS217 / ATCC BAA-1090 / DSM 15013</strain>
    </source>
</reference>
<dbReference type="Proteomes" id="UP000001982">
    <property type="component" value="Chromosome"/>
</dbReference>
<keyword evidence="4 6" id="KW-0378">Hydrolase</keyword>
<dbReference type="EMBL" id="CP000302">
    <property type="protein sequence ID" value="ABE56532.1"/>
    <property type="molecule type" value="Genomic_DNA"/>
</dbReference>
<evidence type="ECO:0000256" key="7">
    <source>
        <dbReference type="SAM" id="SignalP"/>
    </source>
</evidence>
<dbReference type="PANTHER" id="PTHR38107:SF3">
    <property type="entry name" value="LYSOZYME RRRD-RELATED"/>
    <property type="match status" value="1"/>
</dbReference>
<evidence type="ECO:0000256" key="6">
    <source>
        <dbReference type="RuleBase" id="RU003788"/>
    </source>
</evidence>
<dbReference type="InterPro" id="IPR023347">
    <property type="entry name" value="Lysozyme_dom_sf"/>
</dbReference>
<keyword evidence="2 6" id="KW-0929">Antimicrobial</keyword>
<dbReference type="InterPro" id="IPR051018">
    <property type="entry name" value="Bacteriophage_GH24"/>
</dbReference>
<dbReference type="GO" id="GO:0042742">
    <property type="term" value="P:defense response to bacterium"/>
    <property type="evidence" value="ECO:0007669"/>
    <property type="project" value="UniProtKB-KW"/>
</dbReference>
<dbReference type="GO" id="GO:0016998">
    <property type="term" value="P:cell wall macromolecule catabolic process"/>
    <property type="evidence" value="ECO:0007669"/>
    <property type="project" value="InterPro"/>
</dbReference>
<dbReference type="GO" id="GO:0031640">
    <property type="term" value="P:killing of cells of another organism"/>
    <property type="evidence" value="ECO:0007669"/>
    <property type="project" value="UniProtKB-KW"/>
</dbReference>
<dbReference type="eggNOG" id="COG3772">
    <property type="taxonomic scope" value="Bacteria"/>
</dbReference>
<dbReference type="CDD" id="cd16900">
    <property type="entry name" value="endolysin_R21-like"/>
    <property type="match status" value="1"/>
</dbReference>
<proteinExistence type="inferred from homology"/>
<dbReference type="InterPro" id="IPR034690">
    <property type="entry name" value="Endolysin_T4_type"/>
</dbReference>
<protein>
    <recommendedName>
        <fullName evidence="6">Lysozyme</fullName>
        <ecNumber evidence="6">3.2.1.17</ecNumber>
    </recommendedName>
</protein>
<evidence type="ECO:0000256" key="4">
    <source>
        <dbReference type="ARBA" id="ARBA00022801"/>
    </source>
</evidence>
<dbReference type="KEGG" id="sdn:Sden_3256"/>
<dbReference type="STRING" id="318161.Sden_3256"/>
<comment type="catalytic activity">
    <reaction evidence="1 6">
        <text>Hydrolysis of (1-&gt;4)-beta-linkages between N-acetylmuramic acid and N-acetyl-D-glucosamine residues in a peptidoglycan and between N-acetyl-D-glucosamine residues in chitodextrins.</text>
        <dbReference type="EC" id="3.2.1.17"/>
    </reaction>
</comment>
<gene>
    <name evidence="8" type="ordered locus">Sden_3256</name>
</gene>
<keyword evidence="3 6" id="KW-0081">Bacteriolytic enzyme</keyword>
<keyword evidence="9" id="KW-1185">Reference proteome</keyword>
<name>Q12J44_SHEDO</name>
<dbReference type="CAZy" id="GH24">
    <property type="family name" value="Glycoside Hydrolase Family 24"/>
</dbReference>
<evidence type="ECO:0000256" key="2">
    <source>
        <dbReference type="ARBA" id="ARBA00022529"/>
    </source>
</evidence>
<dbReference type="Pfam" id="PF00959">
    <property type="entry name" value="Phage_lysozyme"/>
    <property type="match status" value="1"/>
</dbReference>
<dbReference type="HOGENOM" id="CLU_091641_4_1_6"/>
<evidence type="ECO:0000313" key="9">
    <source>
        <dbReference type="Proteomes" id="UP000001982"/>
    </source>
</evidence>
<accession>Q12J44</accession>
<feature type="chain" id="PRO_5004181427" description="Lysozyme" evidence="7">
    <location>
        <begin position="21"/>
        <end position="159"/>
    </location>
</feature>
<dbReference type="PANTHER" id="PTHR38107">
    <property type="match status" value="1"/>
</dbReference>
<keyword evidence="7" id="KW-0732">Signal</keyword>
<dbReference type="EC" id="3.2.1.17" evidence="6"/>
<dbReference type="HAMAP" id="MF_04110">
    <property type="entry name" value="ENDOLYSIN_T4"/>
    <property type="match status" value="1"/>
</dbReference>
<dbReference type="AlphaFoldDB" id="Q12J44"/>
<dbReference type="RefSeq" id="WP_011497677.1">
    <property type="nucleotide sequence ID" value="NC_007954.1"/>
</dbReference>
<evidence type="ECO:0000256" key="5">
    <source>
        <dbReference type="ARBA" id="ARBA00023295"/>
    </source>
</evidence>
<dbReference type="SUPFAM" id="SSF53955">
    <property type="entry name" value="Lysozyme-like"/>
    <property type="match status" value="1"/>
</dbReference>
<sequence length="159" mass="17652">MSIKSQLAALGLTGSLLSGAVLIAVHEGEIHHTYLDPVGVSTACFGHTGKDIKVGMVFSRDQCLKLLATDLDKFNQALRKLAPALTEGEHIAYLSFIYNVGTEAFSTSTLRKKFLNGERVAACDELLRWVYAKGRRLPGLVKRRSNERRFCMRDLQNVQ</sequence>
<dbReference type="OrthoDB" id="8141296at2"/>
<evidence type="ECO:0000313" key="8">
    <source>
        <dbReference type="EMBL" id="ABE56532.1"/>
    </source>
</evidence>
<dbReference type="GO" id="GO:0009253">
    <property type="term" value="P:peptidoglycan catabolic process"/>
    <property type="evidence" value="ECO:0007669"/>
    <property type="project" value="InterPro"/>
</dbReference>
<evidence type="ECO:0000256" key="1">
    <source>
        <dbReference type="ARBA" id="ARBA00000632"/>
    </source>
</evidence>
<dbReference type="InterPro" id="IPR023346">
    <property type="entry name" value="Lysozyme-like_dom_sf"/>
</dbReference>
<feature type="signal peptide" evidence="7">
    <location>
        <begin position="1"/>
        <end position="20"/>
    </location>
</feature>